<evidence type="ECO:0000256" key="1">
    <source>
        <dbReference type="ARBA" id="ARBA00022485"/>
    </source>
</evidence>
<dbReference type="InterPro" id="IPR001041">
    <property type="entry name" value="2Fe-2S_ferredoxin-type"/>
</dbReference>
<evidence type="ECO:0000259" key="9">
    <source>
        <dbReference type="PROSITE" id="PS51379"/>
    </source>
</evidence>
<dbReference type="Gene3D" id="3.50.50.60">
    <property type="entry name" value="FAD/NAD(P)-binding domain"/>
    <property type="match status" value="1"/>
</dbReference>
<dbReference type="Gene3D" id="3.30.70.20">
    <property type="match status" value="1"/>
</dbReference>
<dbReference type="SUPFAM" id="SSF54292">
    <property type="entry name" value="2Fe-2S ferredoxin-like"/>
    <property type="match status" value="1"/>
</dbReference>
<feature type="domain" description="4Fe-4S ferredoxin-type" evidence="9">
    <location>
        <begin position="670"/>
        <end position="699"/>
    </location>
</feature>
<reference evidence="10 11" key="1">
    <citation type="submission" date="2019-08" db="EMBL/GenBank/DDBJ databases">
        <title>In-depth cultivation of the pig gut microbiome towards novel bacterial diversity and tailored functional studies.</title>
        <authorList>
            <person name="Wylensek D."/>
            <person name="Hitch T.C.A."/>
            <person name="Clavel T."/>
        </authorList>
    </citation>
    <scope>NUCLEOTIDE SEQUENCE [LARGE SCALE GENOMIC DNA]</scope>
    <source>
        <strain evidence="10 11">BBE-744-WT-12</strain>
    </source>
</reference>
<dbReference type="EMBL" id="VUNS01000002">
    <property type="protein sequence ID" value="MST96088.1"/>
    <property type="molecule type" value="Genomic_DNA"/>
</dbReference>
<keyword evidence="3" id="KW-0677">Repeat</keyword>
<dbReference type="PANTHER" id="PTHR42783:SF3">
    <property type="entry name" value="GLUTAMATE SYNTHASE [NADPH] SMALL CHAIN-RELATED"/>
    <property type="match status" value="1"/>
</dbReference>
<dbReference type="Gene3D" id="3.10.20.440">
    <property type="entry name" value="2Fe-2S iron-sulphur cluster binding domain, sarcosine oxidase, alpha subunit, N-terminal domain"/>
    <property type="match status" value="1"/>
</dbReference>
<evidence type="ECO:0000313" key="11">
    <source>
        <dbReference type="Proteomes" id="UP000435649"/>
    </source>
</evidence>
<keyword evidence="4" id="KW-0560">Oxidoreductase</keyword>
<sequence>MHPLQRLQGRLPQEDHSPGQERFRTMSIEFILDGRTVTAEPGQTILEVATANGIKIPTLCRESRISKTTSCFVCVVRDRKTGRYMPSCAAVPAPGQEIEASSPEVLDMRKTALSLLLSEHTGDCEAPCTMACPAHANVEEYVRAGRKGEFLHSLQIIKKRIPLPMSIGRVCPRFCEKDCRRNVYGEPVAINDFKRLAADLYYDEYMEELPELTGKKVAIVGAGPGGLSAAYYLRLEGIESTIFEAQPKAGGMLRYGIPEYRLPKATLDRELAHFPKMGVKFEFGRKLGENLSLDELKSKFDAVVVAVGCWKASGLRCEGEELAKQGIEFLYEVASNGNSAPNPGKVIVVGGGNTAMDCVRTSVRLGSPDVNCFYRRTEAEMPAEKIEIHEAREEGVNFHFLVAPVKVEKRNGRLVMTCRRMELGEPDASGRRKPVEIPGSEFETEADTIIAAIGQGTVVPDGIPTNRFRNVDVKENSCCFGDRLYAAGDCLSGAATVVEGVASGRQAALEIANELLGRELPVEHTVYVSRGKWQNLAKEDLVFLRDDVSEDPREQQKLISLELRKNSFKEVAATMTKEQIMHEGQRCIECSCTDKKDCKLREHGDTYGCKADAIKGKRLPVSYDIRHPSIIQDRGKCIKCGVCVKVCKEVVNRTLLSPKKRGFFTCVGTAFDKGFPDSCAECGECINACPVGALDWRIKK</sequence>
<evidence type="ECO:0000256" key="6">
    <source>
        <dbReference type="ARBA" id="ARBA00023014"/>
    </source>
</evidence>
<gene>
    <name evidence="10" type="ORF">FYJ85_03390</name>
</gene>
<dbReference type="PANTHER" id="PTHR42783">
    <property type="entry name" value="GLUTAMATE SYNTHASE [NADPH] SMALL CHAIN"/>
    <property type="match status" value="1"/>
</dbReference>
<dbReference type="PROSITE" id="PS51085">
    <property type="entry name" value="2FE2S_FER_2"/>
    <property type="match status" value="1"/>
</dbReference>
<keyword evidence="2" id="KW-0479">Metal-binding</keyword>
<dbReference type="InterPro" id="IPR017900">
    <property type="entry name" value="4Fe4S_Fe_S_CS"/>
</dbReference>
<dbReference type="FunFam" id="3.30.70.20:FF:000035">
    <property type="entry name" value="Iron hydrogenase 1"/>
    <property type="match status" value="1"/>
</dbReference>
<comment type="caution">
    <text evidence="10">The sequence shown here is derived from an EMBL/GenBank/DDBJ whole genome shotgun (WGS) entry which is preliminary data.</text>
</comment>
<feature type="domain" description="4Fe-4S ferredoxin-type" evidence="9">
    <location>
        <begin position="628"/>
        <end position="659"/>
    </location>
</feature>
<dbReference type="Gene3D" id="3.40.50.720">
    <property type="entry name" value="NAD(P)-binding Rossmann-like Domain"/>
    <property type="match status" value="1"/>
</dbReference>
<accession>A0A844G0H3</accession>
<dbReference type="InterPro" id="IPR036188">
    <property type="entry name" value="FAD/NAD-bd_sf"/>
</dbReference>
<dbReference type="AlphaFoldDB" id="A0A844G0H3"/>
<evidence type="ECO:0000256" key="4">
    <source>
        <dbReference type="ARBA" id="ARBA00023002"/>
    </source>
</evidence>
<keyword evidence="5" id="KW-0408">Iron</keyword>
<dbReference type="CDD" id="cd00207">
    <property type="entry name" value="fer2"/>
    <property type="match status" value="1"/>
</dbReference>
<dbReference type="SUPFAM" id="SSF46548">
    <property type="entry name" value="alpha-helical ferredoxin"/>
    <property type="match status" value="1"/>
</dbReference>
<dbReference type="Pfam" id="PF12838">
    <property type="entry name" value="Fer4_7"/>
    <property type="match status" value="1"/>
</dbReference>
<dbReference type="Pfam" id="PF13510">
    <property type="entry name" value="Fer2_4"/>
    <property type="match status" value="1"/>
</dbReference>
<keyword evidence="1" id="KW-0004">4Fe-4S</keyword>
<dbReference type="GO" id="GO:0046872">
    <property type="term" value="F:metal ion binding"/>
    <property type="evidence" value="ECO:0007669"/>
    <property type="project" value="UniProtKB-KW"/>
</dbReference>
<evidence type="ECO:0000256" key="3">
    <source>
        <dbReference type="ARBA" id="ARBA00022737"/>
    </source>
</evidence>
<feature type="region of interest" description="Disordered" evidence="7">
    <location>
        <begin position="1"/>
        <end position="20"/>
    </location>
</feature>
<evidence type="ECO:0000256" key="7">
    <source>
        <dbReference type="SAM" id="MobiDB-lite"/>
    </source>
</evidence>
<dbReference type="InterPro" id="IPR036010">
    <property type="entry name" value="2Fe-2S_ferredoxin-like_sf"/>
</dbReference>
<dbReference type="GO" id="GO:0051539">
    <property type="term" value="F:4 iron, 4 sulfur cluster binding"/>
    <property type="evidence" value="ECO:0007669"/>
    <property type="project" value="UniProtKB-KW"/>
</dbReference>
<dbReference type="PROSITE" id="PS00198">
    <property type="entry name" value="4FE4S_FER_1"/>
    <property type="match status" value="1"/>
</dbReference>
<dbReference type="PROSITE" id="PS51379">
    <property type="entry name" value="4FE4S_FER_2"/>
    <property type="match status" value="2"/>
</dbReference>
<dbReference type="PRINTS" id="PR00419">
    <property type="entry name" value="ADXRDTASE"/>
</dbReference>
<feature type="domain" description="2Fe-2S ferredoxin-type" evidence="8">
    <location>
        <begin position="26"/>
        <end position="104"/>
    </location>
</feature>
<dbReference type="InterPro" id="IPR023753">
    <property type="entry name" value="FAD/NAD-binding_dom"/>
</dbReference>
<evidence type="ECO:0000313" key="10">
    <source>
        <dbReference type="EMBL" id="MST96088.1"/>
    </source>
</evidence>
<keyword evidence="11" id="KW-1185">Reference proteome</keyword>
<evidence type="ECO:0000256" key="5">
    <source>
        <dbReference type="ARBA" id="ARBA00023004"/>
    </source>
</evidence>
<evidence type="ECO:0000259" key="8">
    <source>
        <dbReference type="PROSITE" id="PS51085"/>
    </source>
</evidence>
<dbReference type="InterPro" id="IPR009051">
    <property type="entry name" value="Helical_ferredxn"/>
</dbReference>
<protein>
    <submittedName>
        <fullName evidence="10">NAD(P)-binding protein</fullName>
    </submittedName>
</protein>
<dbReference type="InterPro" id="IPR042204">
    <property type="entry name" value="2Fe-2S-bd_N"/>
</dbReference>
<dbReference type="GO" id="GO:0016491">
    <property type="term" value="F:oxidoreductase activity"/>
    <property type="evidence" value="ECO:0007669"/>
    <property type="project" value="UniProtKB-KW"/>
</dbReference>
<proteinExistence type="predicted"/>
<dbReference type="SUPFAM" id="SSF51971">
    <property type="entry name" value="Nucleotide-binding domain"/>
    <property type="match status" value="1"/>
</dbReference>
<dbReference type="Gene3D" id="1.10.1060.10">
    <property type="entry name" value="Alpha-helical ferredoxin"/>
    <property type="match status" value="1"/>
</dbReference>
<dbReference type="InterPro" id="IPR028261">
    <property type="entry name" value="DPD_II"/>
</dbReference>
<name>A0A844G0H3_9BACT</name>
<dbReference type="InterPro" id="IPR017896">
    <property type="entry name" value="4Fe4S_Fe-S-bd"/>
</dbReference>
<organism evidence="10 11">
    <name type="scientific">Victivallis lenta</name>
    <dbReference type="NCBI Taxonomy" id="2606640"/>
    <lineage>
        <taxon>Bacteria</taxon>
        <taxon>Pseudomonadati</taxon>
        <taxon>Lentisphaerota</taxon>
        <taxon>Lentisphaeria</taxon>
        <taxon>Victivallales</taxon>
        <taxon>Victivallaceae</taxon>
        <taxon>Victivallis</taxon>
    </lineage>
</organism>
<keyword evidence="6" id="KW-0411">Iron-sulfur</keyword>
<dbReference type="Pfam" id="PF14691">
    <property type="entry name" value="Fer4_20"/>
    <property type="match status" value="1"/>
</dbReference>
<dbReference type="Proteomes" id="UP000435649">
    <property type="component" value="Unassembled WGS sequence"/>
</dbReference>
<dbReference type="SUPFAM" id="SSF54862">
    <property type="entry name" value="4Fe-4S ferredoxins"/>
    <property type="match status" value="1"/>
</dbReference>
<evidence type="ECO:0000256" key="2">
    <source>
        <dbReference type="ARBA" id="ARBA00022723"/>
    </source>
</evidence>
<dbReference type="Pfam" id="PF07992">
    <property type="entry name" value="Pyr_redox_2"/>
    <property type="match status" value="1"/>
</dbReference>